<organism evidence="13 14">
    <name type="scientific">Malassezia globosa (strain ATCC MYA-4612 / CBS 7966)</name>
    <name type="common">Dandruff-associated fungus</name>
    <dbReference type="NCBI Taxonomy" id="425265"/>
    <lineage>
        <taxon>Eukaryota</taxon>
        <taxon>Fungi</taxon>
        <taxon>Dikarya</taxon>
        <taxon>Basidiomycota</taxon>
        <taxon>Ustilaginomycotina</taxon>
        <taxon>Malasseziomycetes</taxon>
        <taxon>Malasseziales</taxon>
        <taxon>Malasseziaceae</taxon>
        <taxon>Malassezia</taxon>
    </lineage>
</organism>
<dbReference type="RefSeq" id="XP_001730805.1">
    <property type="nucleotide sequence ID" value="XM_001730753.1"/>
</dbReference>
<protein>
    <recommendedName>
        <fullName evidence="12">SH3 domain-containing protein</fullName>
    </recommendedName>
</protein>
<keyword evidence="6 11" id="KW-1133">Transmembrane helix</keyword>
<dbReference type="VEuPathDB" id="FungiDB:MGL_1804"/>
<reference evidence="13 14" key="1">
    <citation type="journal article" date="2007" name="Proc. Natl. Acad. Sci. U.S.A.">
        <title>Dandruff-associated Malassezia genomes reveal convergent and divergent virulence traits shared with plant and human fungal pathogens.</title>
        <authorList>
            <person name="Xu J."/>
            <person name="Saunders C.W."/>
            <person name="Hu P."/>
            <person name="Grant R.A."/>
            <person name="Boekhout T."/>
            <person name="Kuramae E.E."/>
            <person name="Kronstad J.W."/>
            <person name="Deangelis Y.M."/>
            <person name="Reeder N.L."/>
            <person name="Johnstone K.R."/>
            <person name="Leland M."/>
            <person name="Fieno A.M."/>
            <person name="Begley W.M."/>
            <person name="Sun Y."/>
            <person name="Lacey M.P."/>
            <person name="Chaudhary T."/>
            <person name="Keough T."/>
            <person name="Chu L."/>
            <person name="Sears R."/>
            <person name="Yuan B."/>
            <person name="Dawson T.L.Jr."/>
        </authorList>
    </citation>
    <scope>NUCLEOTIDE SEQUENCE [LARGE SCALE GENOMIC DNA]</scope>
    <source>
        <strain evidence="14">ATCC MYA-4612 / CBS 7966</strain>
    </source>
</reference>
<evidence type="ECO:0000313" key="14">
    <source>
        <dbReference type="Proteomes" id="UP000008837"/>
    </source>
</evidence>
<dbReference type="InParanoid" id="A8Q1K9"/>
<dbReference type="GO" id="GO:0005886">
    <property type="term" value="C:plasma membrane"/>
    <property type="evidence" value="ECO:0007669"/>
    <property type="project" value="UniProtKB-SubCell"/>
</dbReference>
<keyword evidence="7" id="KW-0346">Stress response</keyword>
<evidence type="ECO:0000259" key="12">
    <source>
        <dbReference type="PROSITE" id="PS50002"/>
    </source>
</evidence>
<dbReference type="KEGG" id="mgl:MGL_1804"/>
<sequence length="311" mass="31705">MFGIGTLLSVLHTDFGIYSDHGDLEALGAGYLILAIGNLLCLIYFAIKYEMDHMACTGVQSSSMGRNNLMYTDNTMSGKGNASGMDGIIGTFSGSGLRNRNGGGNTFSGPDNSKMSENRAMDTIGDNNMYSSEAGLRSPNLGTPSALGADPLSGGYSQQPEDVSINMASNGSAARAGGNHGEPADASAATAAPASQSTTFASMVPNGGGVNGSNLAPPITTSNFGSAGVGAGAVGVDGSAPASSAPLETGMGSVQRAEALYSYKASEDDPTEISFTKGDILQIVDSSGKWWQAQRPNGELGIVPSNYLRLI</sequence>
<feature type="region of interest" description="Disordered" evidence="10">
    <location>
        <begin position="99"/>
        <end position="193"/>
    </location>
</feature>
<evidence type="ECO:0000256" key="7">
    <source>
        <dbReference type="ARBA" id="ARBA00023016"/>
    </source>
</evidence>
<keyword evidence="3 9" id="KW-0728">SH3 domain</keyword>
<dbReference type="PANTHER" id="PTHR15735">
    <property type="entry name" value="FCH AND DOUBLE SH3 DOMAINS PROTEIN"/>
    <property type="match status" value="1"/>
</dbReference>
<feature type="compositionally biased region" description="Low complexity" evidence="10">
    <location>
        <begin position="184"/>
        <end position="193"/>
    </location>
</feature>
<evidence type="ECO:0000256" key="2">
    <source>
        <dbReference type="ARBA" id="ARBA00009739"/>
    </source>
</evidence>
<dbReference type="Proteomes" id="UP000008837">
    <property type="component" value="Unassembled WGS sequence"/>
</dbReference>
<name>A8Q1K9_MALGO</name>
<keyword evidence="8 11" id="KW-0472">Membrane</keyword>
<evidence type="ECO:0000256" key="11">
    <source>
        <dbReference type="SAM" id="Phobius"/>
    </source>
</evidence>
<feature type="compositionally biased region" description="Low complexity" evidence="10">
    <location>
        <begin position="168"/>
        <end position="177"/>
    </location>
</feature>
<evidence type="ECO:0000256" key="9">
    <source>
        <dbReference type="PROSITE-ProRule" id="PRU00192"/>
    </source>
</evidence>
<dbReference type="AlphaFoldDB" id="A8Q1K9"/>
<keyword evidence="5 11" id="KW-0812">Transmembrane</keyword>
<dbReference type="InterPro" id="IPR036028">
    <property type="entry name" value="SH3-like_dom_sf"/>
</dbReference>
<dbReference type="InterPro" id="IPR035522">
    <property type="entry name" value="Sho1_SH3"/>
</dbReference>
<feature type="domain" description="SH3" evidence="12">
    <location>
        <begin position="252"/>
        <end position="311"/>
    </location>
</feature>
<feature type="transmembrane region" description="Helical" evidence="11">
    <location>
        <begin position="26"/>
        <end position="47"/>
    </location>
</feature>
<evidence type="ECO:0000256" key="10">
    <source>
        <dbReference type="SAM" id="MobiDB-lite"/>
    </source>
</evidence>
<dbReference type="Gene3D" id="2.30.30.40">
    <property type="entry name" value="SH3 Domains"/>
    <property type="match status" value="1"/>
</dbReference>
<comment type="caution">
    <text evidence="13">The sequence shown here is derived from an EMBL/GenBank/DDBJ whole genome shotgun (WGS) entry which is preliminary data.</text>
</comment>
<evidence type="ECO:0000256" key="3">
    <source>
        <dbReference type="ARBA" id="ARBA00022443"/>
    </source>
</evidence>
<dbReference type="EMBL" id="AAYY01000006">
    <property type="protein sequence ID" value="EDP43591.1"/>
    <property type="molecule type" value="Genomic_DNA"/>
</dbReference>
<dbReference type="PANTHER" id="PTHR15735:SF20">
    <property type="entry name" value="HIGH OSMOLARITY SIGNALING PROTEIN SHO1"/>
    <property type="match status" value="1"/>
</dbReference>
<dbReference type="SMART" id="SM00326">
    <property type="entry name" value="SH3"/>
    <property type="match status" value="1"/>
</dbReference>
<comment type="subcellular location">
    <subcellularLocation>
        <location evidence="1">Cell membrane</location>
        <topology evidence="1">Multi-pass membrane protein</topology>
    </subcellularLocation>
</comment>
<proteinExistence type="inferred from homology"/>
<evidence type="ECO:0000313" key="13">
    <source>
        <dbReference type="EMBL" id="EDP43591.1"/>
    </source>
</evidence>
<dbReference type="PRINTS" id="PR00452">
    <property type="entry name" value="SH3DOMAIN"/>
</dbReference>
<keyword evidence="4" id="KW-1003">Cell membrane</keyword>
<dbReference type="PROSITE" id="PS50002">
    <property type="entry name" value="SH3"/>
    <property type="match status" value="1"/>
</dbReference>
<evidence type="ECO:0000256" key="8">
    <source>
        <dbReference type="ARBA" id="ARBA00023136"/>
    </source>
</evidence>
<dbReference type="OrthoDB" id="5983572at2759"/>
<dbReference type="CDD" id="cd11855">
    <property type="entry name" value="SH3_Sho1p"/>
    <property type="match status" value="1"/>
</dbReference>
<evidence type="ECO:0000256" key="4">
    <source>
        <dbReference type="ARBA" id="ARBA00022475"/>
    </source>
</evidence>
<dbReference type="InterPro" id="IPR001452">
    <property type="entry name" value="SH3_domain"/>
</dbReference>
<dbReference type="STRING" id="425265.A8Q1K9"/>
<comment type="similarity">
    <text evidence="2">Belongs to the SHO1 family.</text>
</comment>
<dbReference type="Pfam" id="PF00018">
    <property type="entry name" value="SH3_1"/>
    <property type="match status" value="1"/>
</dbReference>
<keyword evidence="14" id="KW-1185">Reference proteome</keyword>
<evidence type="ECO:0000256" key="5">
    <source>
        <dbReference type="ARBA" id="ARBA00022692"/>
    </source>
</evidence>
<dbReference type="GO" id="GO:0030833">
    <property type="term" value="P:regulation of actin filament polymerization"/>
    <property type="evidence" value="ECO:0007669"/>
    <property type="project" value="TreeGrafter"/>
</dbReference>
<dbReference type="SUPFAM" id="SSF50044">
    <property type="entry name" value="SH3-domain"/>
    <property type="match status" value="1"/>
</dbReference>
<gene>
    <name evidence="13" type="ORF">MGL_1804</name>
</gene>
<evidence type="ECO:0000256" key="6">
    <source>
        <dbReference type="ARBA" id="ARBA00022989"/>
    </source>
</evidence>
<dbReference type="GeneID" id="5855112"/>
<evidence type="ECO:0000256" key="1">
    <source>
        <dbReference type="ARBA" id="ARBA00004651"/>
    </source>
</evidence>
<accession>A8Q1K9</accession>